<reference evidence="4" key="1">
    <citation type="journal article" date="2021" name="Science">
        <title>Hunting the eagle killer: A cyanobacterial neurotoxin causes vacuolar myelinopathy.</title>
        <authorList>
            <person name="Breinlinger S."/>
            <person name="Phillips T.J."/>
            <person name="Haram B.N."/>
            <person name="Mares J."/>
            <person name="Martinez Yerena J.A."/>
            <person name="Hrouzek P."/>
            <person name="Sobotka R."/>
            <person name="Henderson W.M."/>
            <person name="Schmieder P."/>
            <person name="Williams S.M."/>
            <person name="Lauderdale J.D."/>
            <person name="Wilde H.D."/>
            <person name="Gerrin W."/>
            <person name="Kust A."/>
            <person name="Washington J.W."/>
            <person name="Wagner C."/>
            <person name="Geier B."/>
            <person name="Liebeke M."/>
            <person name="Enke H."/>
            <person name="Niedermeyer T.H.J."/>
            <person name="Wilde S.B."/>
        </authorList>
    </citation>
    <scope>NUCLEOTIDE SEQUENCE [LARGE SCALE GENOMIC DNA]</scope>
    <source>
        <strain evidence="4">Thurmond2011</strain>
    </source>
</reference>
<keyword evidence="1" id="KW-0732">Signal</keyword>
<feature type="signal peptide" evidence="1">
    <location>
        <begin position="1"/>
        <end position="25"/>
    </location>
</feature>
<dbReference type="Pfam" id="PF05860">
    <property type="entry name" value="TPS"/>
    <property type="match status" value="1"/>
</dbReference>
<dbReference type="AlphaFoldDB" id="A0AAP5IEI0"/>
<accession>A0AAP5IEI0</accession>
<dbReference type="InterPro" id="IPR008638">
    <property type="entry name" value="FhaB/CdiA-like_TPS"/>
</dbReference>
<evidence type="ECO:0000259" key="2">
    <source>
        <dbReference type="SMART" id="SM00912"/>
    </source>
</evidence>
<feature type="chain" id="PRO_5042910471" evidence="1">
    <location>
        <begin position="26"/>
        <end position="851"/>
    </location>
</feature>
<feature type="domain" description="Filamentous haemagglutinin FhaB/tRNA nuclease CdiA-like TPS" evidence="2">
    <location>
        <begin position="32"/>
        <end position="152"/>
    </location>
</feature>
<evidence type="ECO:0000313" key="3">
    <source>
        <dbReference type="EMBL" id="MDR9900173.1"/>
    </source>
</evidence>
<dbReference type="EMBL" id="JAALHA020000031">
    <property type="protein sequence ID" value="MDR9900173.1"/>
    <property type="molecule type" value="Genomic_DNA"/>
</dbReference>
<name>A0AAP5IEI0_9CYAN</name>
<dbReference type="Gene3D" id="2.160.20.10">
    <property type="entry name" value="Single-stranded right-handed beta-helix, Pectin lyase-like"/>
    <property type="match status" value="2"/>
</dbReference>
<proteinExistence type="predicted"/>
<dbReference type="Proteomes" id="UP000667802">
    <property type="component" value="Unassembled WGS sequence"/>
</dbReference>
<dbReference type="RefSeq" id="WP_208345140.1">
    <property type="nucleotide sequence ID" value="NZ_CAWQFN010000597.1"/>
</dbReference>
<comment type="caution">
    <text evidence="3">The sequence shown here is derived from an EMBL/GenBank/DDBJ whole genome shotgun (WGS) entry which is preliminary data.</text>
</comment>
<protein>
    <submittedName>
        <fullName evidence="3">S-layer family protein</fullName>
    </submittedName>
</protein>
<dbReference type="NCBIfam" id="TIGR01901">
    <property type="entry name" value="adhes_NPXG"/>
    <property type="match status" value="1"/>
</dbReference>
<evidence type="ECO:0000313" key="4">
    <source>
        <dbReference type="Proteomes" id="UP000667802"/>
    </source>
</evidence>
<dbReference type="SUPFAM" id="SSF51126">
    <property type="entry name" value="Pectin lyase-like"/>
    <property type="match status" value="2"/>
</dbReference>
<sequence>MLKPQIKKILLFISCYLVLGTPLKALGQTSITPDGTLPTNVTNVRGIYDITGGTRPNNGANLFHSLKDFSIKSSDTARFIYDPGVSNIITRITGGSSSQIDGTIQTLINGTTNIGNANLFLINPSGIVFGANAKLDIGGSFIGTTADSIKFSDGTEFSAINPTSHPLLTISTPLGLQFGANPSSTIRVNGSGNNLQLNPDNSLDVSSRPSGLSYQTPNGQTLALVGSKVELDGGNITVPQGRVELWSVNNGQVAIINSNGQIQLQPGQGVSYGNIDLNRAASVDASGNSGGFIQVRGQNVSLQNGSMIITDTRGNGSGGILNVLATNNLTVDGFVLNPNNQIFSGILADVASQASGEGGKITINTKTLQVSNGGQISTGTFGDGNAGELSITAGNIQASGFSVFGPSGLFAPVAPGARGTGGNLTIRTNGLQVLGSAQIFTSTYSFGKAGDVKIFAQDVAVIGGTQNGPSAIQSSTQIIPGVPQTIATKLGLGFGTGGNLLIETNNLRVADGAQIAVSTTGNGSAGNMKITANSVELVGLNQYGRSGLFASAIVGKGQGGDVKVTANRLVVHDGAIINASNFLSRDPENLRGLAGQGAAGNIDISSAFILLANQGIITANTNAGDQGNITIRSGNFQMRQGSIISTNARNSSVGGNINITTNTLVAFENSDITANAQKGFGGKVFVNAKGIFGTEFRPQLTPESDITASSDLGADFNGTVTINTPDVDPSSGLVKLPSDLSDRSRQITNGCAAAQQNRFVVSNHGGLPTNPTDVIRGEIVWNDMRDLSKQVSSPNTNRRNYHSTSHQEPIVEAQGLIASSDGTIELLASIPQATDQTSWQVTTQCNGNPNL</sequence>
<dbReference type="SMART" id="SM00912">
    <property type="entry name" value="Haemagg_act"/>
    <property type="match status" value="1"/>
</dbReference>
<evidence type="ECO:0000256" key="1">
    <source>
        <dbReference type="SAM" id="SignalP"/>
    </source>
</evidence>
<dbReference type="InterPro" id="IPR012334">
    <property type="entry name" value="Pectin_lyas_fold"/>
</dbReference>
<organism evidence="3 4">
    <name type="scientific">Aetokthonos hydrillicola Thurmond2011</name>
    <dbReference type="NCBI Taxonomy" id="2712845"/>
    <lineage>
        <taxon>Bacteria</taxon>
        <taxon>Bacillati</taxon>
        <taxon>Cyanobacteriota</taxon>
        <taxon>Cyanophyceae</taxon>
        <taxon>Nostocales</taxon>
        <taxon>Hapalosiphonaceae</taxon>
        <taxon>Aetokthonos</taxon>
    </lineage>
</organism>
<gene>
    <name evidence="3" type="ORF">G7B40_037330</name>
</gene>
<dbReference type="InterPro" id="IPR011050">
    <property type="entry name" value="Pectin_lyase_fold/virulence"/>
</dbReference>
<keyword evidence="4" id="KW-1185">Reference proteome</keyword>